<feature type="region of interest" description="Actin-binding" evidence="7">
    <location>
        <begin position="73"/>
        <end position="95"/>
    </location>
</feature>
<evidence type="ECO:0000256" key="4">
    <source>
        <dbReference type="ARBA" id="ARBA00022840"/>
    </source>
</evidence>
<dbReference type="InterPro" id="IPR036961">
    <property type="entry name" value="Kinesin_motor_dom_sf"/>
</dbReference>
<protein>
    <recommendedName>
        <fullName evidence="8">Myosin motor domain-containing protein</fullName>
    </recommendedName>
</protein>
<keyword evidence="7" id="KW-0009">Actin-binding</keyword>
<reference evidence="9 10" key="1">
    <citation type="submission" date="2024-05" db="EMBL/GenBank/DDBJ databases">
        <title>Genome sequencing and assembly of Indian major carp, Cirrhinus mrigala (Hamilton, 1822).</title>
        <authorList>
            <person name="Mohindra V."/>
            <person name="Chowdhury L.M."/>
            <person name="Lal K."/>
            <person name="Jena J.K."/>
        </authorList>
    </citation>
    <scope>NUCLEOTIDE SEQUENCE [LARGE SCALE GENOMIC DNA]</scope>
    <source>
        <strain evidence="9">CM1030</strain>
        <tissue evidence="9">Blood</tissue>
    </source>
</reference>
<feature type="non-terminal residue" evidence="9">
    <location>
        <position position="153"/>
    </location>
</feature>
<dbReference type="GO" id="GO:0016459">
    <property type="term" value="C:myosin complex"/>
    <property type="evidence" value="ECO:0007669"/>
    <property type="project" value="UniProtKB-KW"/>
</dbReference>
<dbReference type="Gene3D" id="3.40.850.10">
    <property type="entry name" value="Kinesin motor domain"/>
    <property type="match status" value="1"/>
</dbReference>
<feature type="non-terminal residue" evidence="9">
    <location>
        <position position="1"/>
    </location>
</feature>
<dbReference type="SUPFAM" id="SSF52540">
    <property type="entry name" value="P-loop containing nucleoside triphosphate hydrolases"/>
    <property type="match status" value="1"/>
</dbReference>
<comment type="similarity">
    <text evidence="7">Belongs to the TRAFAC class myosin-kinesin ATPase superfamily. Myosin family.</text>
</comment>
<evidence type="ECO:0000259" key="8">
    <source>
        <dbReference type="PROSITE" id="PS51456"/>
    </source>
</evidence>
<feature type="domain" description="Myosin motor" evidence="8">
    <location>
        <begin position="1"/>
        <end position="153"/>
    </location>
</feature>
<evidence type="ECO:0000256" key="6">
    <source>
        <dbReference type="ARBA" id="ARBA00023175"/>
    </source>
</evidence>
<dbReference type="EMBL" id="JAMKFB020000002">
    <property type="protein sequence ID" value="KAL0200512.1"/>
    <property type="molecule type" value="Genomic_DNA"/>
</dbReference>
<dbReference type="GO" id="GO:0005737">
    <property type="term" value="C:cytoplasm"/>
    <property type="evidence" value="ECO:0007669"/>
    <property type="project" value="UniProtKB-SubCell"/>
</dbReference>
<keyword evidence="5 7" id="KW-0518">Myosin</keyword>
<dbReference type="PROSITE" id="PS51456">
    <property type="entry name" value="MYOSIN_MOTOR"/>
    <property type="match status" value="1"/>
</dbReference>
<keyword evidence="6" id="KW-0505">Motor protein</keyword>
<dbReference type="Pfam" id="PF00063">
    <property type="entry name" value="Myosin_head"/>
    <property type="match status" value="1"/>
</dbReference>
<keyword evidence="10" id="KW-1185">Reference proteome</keyword>
<evidence type="ECO:0000256" key="3">
    <source>
        <dbReference type="ARBA" id="ARBA00022741"/>
    </source>
</evidence>
<dbReference type="PANTHER" id="PTHR22692">
    <property type="entry name" value="MYOSIN VII, XV"/>
    <property type="match status" value="1"/>
</dbReference>
<gene>
    <name evidence="9" type="ORF">M9458_003699</name>
</gene>
<comment type="subcellular location">
    <subcellularLocation>
        <location evidence="1">Cytoplasm</location>
    </subcellularLocation>
</comment>
<evidence type="ECO:0000313" key="10">
    <source>
        <dbReference type="Proteomes" id="UP001529510"/>
    </source>
</evidence>
<dbReference type="InterPro" id="IPR051567">
    <property type="entry name" value="Unconventional_Myosin_ATPase"/>
</dbReference>
<keyword evidence="2" id="KW-0963">Cytoplasm</keyword>
<dbReference type="GO" id="GO:0003779">
    <property type="term" value="F:actin binding"/>
    <property type="evidence" value="ECO:0007669"/>
    <property type="project" value="UniProtKB-KW"/>
</dbReference>
<dbReference type="GO" id="GO:0005524">
    <property type="term" value="F:ATP binding"/>
    <property type="evidence" value="ECO:0007669"/>
    <property type="project" value="UniProtKB-KW"/>
</dbReference>
<dbReference type="AlphaFoldDB" id="A0ABD0RPR0"/>
<name>A0ABD0RPR0_CIRMR</name>
<dbReference type="FunFam" id="3.40.850.10:FF:000008">
    <property type="entry name" value="Putative unconventional myosin-IXa"/>
    <property type="match status" value="1"/>
</dbReference>
<keyword evidence="4" id="KW-0067">ATP-binding</keyword>
<dbReference type="Proteomes" id="UP001529510">
    <property type="component" value="Unassembled WGS sequence"/>
</dbReference>
<accession>A0ABD0RPR0</accession>
<evidence type="ECO:0000313" key="9">
    <source>
        <dbReference type="EMBL" id="KAL0200512.1"/>
    </source>
</evidence>
<dbReference type="InterPro" id="IPR001609">
    <property type="entry name" value="Myosin_head_motor_dom-like"/>
</dbReference>
<comment type="caution">
    <text evidence="9">The sequence shown here is derived from an EMBL/GenBank/DDBJ whole genome shotgun (WGS) entry which is preliminary data.</text>
</comment>
<sequence length="153" mass="17962">KNRDTLSIDMLGVVHKSTNKLLKVIFEKEMNTNSAKNNNKCNKIIITPKSSLRQTNDSRRQISTLSGQFRQSLDSLMKTLSLCQPFFIRCFKPNDKKMPMVFDRNLCMQQLRYSGMLETIKIRKSGYPIRHTFKDFLYRYRVLLKTVDCDPNT</sequence>
<dbReference type="GO" id="GO:0048731">
    <property type="term" value="P:system development"/>
    <property type="evidence" value="ECO:0007669"/>
    <property type="project" value="UniProtKB-ARBA"/>
</dbReference>
<evidence type="ECO:0000256" key="1">
    <source>
        <dbReference type="ARBA" id="ARBA00004496"/>
    </source>
</evidence>
<dbReference type="PANTHER" id="PTHR22692:SF24">
    <property type="entry name" value="MYOSIN VIIB"/>
    <property type="match status" value="1"/>
</dbReference>
<proteinExistence type="inferred from homology"/>
<evidence type="ECO:0000256" key="5">
    <source>
        <dbReference type="ARBA" id="ARBA00023123"/>
    </source>
</evidence>
<dbReference type="InterPro" id="IPR027417">
    <property type="entry name" value="P-loop_NTPase"/>
</dbReference>
<evidence type="ECO:0000256" key="2">
    <source>
        <dbReference type="ARBA" id="ARBA00022490"/>
    </source>
</evidence>
<comment type="caution">
    <text evidence="7">Lacks conserved residue(s) required for the propagation of feature annotation.</text>
</comment>
<organism evidence="9 10">
    <name type="scientific">Cirrhinus mrigala</name>
    <name type="common">Mrigala</name>
    <dbReference type="NCBI Taxonomy" id="683832"/>
    <lineage>
        <taxon>Eukaryota</taxon>
        <taxon>Metazoa</taxon>
        <taxon>Chordata</taxon>
        <taxon>Craniata</taxon>
        <taxon>Vertebrata</taxon>
        <taxon>Euteleostomi</taxon>
        <taxon>Actinopterygii</taxon>
        <taxon>Neopterygii</taxon>
        <taxon>Teleostei</taxon>
        <taxon>Ostariophysi</taxon>
        <taxon>Cypriniformes</taxon>
        <taxon>Cyprinidae</taxon>
        <taxon>Labeoninae</taxon>
        <taxon>Labeonini</taxon>
        <taxon>Cirrhinus</taxon>
    </lineage>
</organism>
<evidence type="ECO:0000256" key="7">
    <source>
        <dbReference type="PROSITE-ProRule" id="PRU00782"/>
    </source>
</evidence>
<keyword evidence="3" id="KW-0547">Nucleotide-binding</keyword>